<dbReference type="RefSeq" id="XP_058340860.1">
    <property type="nucleotide sequence ID" value="XM_058488390.1"/>
</dbReference>
<keyword evidence="1" id="KW-0732">Signal</keyword>
<feature type="signal peptide" evidence="1">
    <location>
        <begin position="1"/>
        <end position="20"/>
    </location>
</feature>
<evidence type="ECO:0000313" key="2">
    <source>
        <dbReference type="EMBL" id="KAJ8655947.1"/>
    </source>
</evidence>
<proteinExistence type="predicted"/>
<dbReference type="Proteomes" id="UP001234581">
    <property type="component" value="Unassembled WGS sequence"/>
</dbReference>
<organism evidence="2 3">
    <name type="scientific">Lichtheimia ornata</name>
    <dbReference type="NCBI Taxonomy" id="688661"/>
    <lineage>
        <taxon>Eukaryota</taxon>
        <taxon>Fungi</taxon>
        <taxon>Fungi incertae sedis</taxon>
        <taxon>Mucoromycota</taxon>
        <taxon>Mucoromycotina</taxon>
        <taxon>Mucoromycetes</taxon>
        <taxon>Mucorales</taxon>
        <taxon>Lichtheimiaceae</taxon>
        <taxon>Lichtheimia</taxon>
    </lineage>
</organism>
<name>A0AAD7UYS6_9FUNG</name>
<sequence length="93" mass="8380">MRFFASISIAALCFVASIQAAPAGVGAPGLDQATGAVNGVAGKVPVVGPVIQKATGGAPAGGANGVPGATPGNQGGVGNGIPGADAVMGALGG</sequence>
<gene>
    <name evidence="2" type="ORF">O0I10_008387</name>
</gene>
<dbReference type="GeneID" id="83215794"/>
<reference evidence="2 3" key="1">
    <citation type="submission" date="2023-03" db="EMBL/GenBank/DDBJ databases">
        <title>Genome sequence of Lichtheimia ornata CBS 291.66.</title>
        <authorList>
            <person name="Mohabir J.T."/>
            <person name="Shea T.P."/>
            <person name="Kurbessoian T."/>
            <person name="Berby B."/>
            <person name="Fontaine J."/>
            <person name="Livny J."/>
            <person name="Gnirke A."/>
            <person name="Stajich J.E."/>
            <person name="Cuomo C.A."/>
        </authorList>
    </citation>
    <scope>NUCLEOTIDE SEQUENCE [LARGE SCALE GENOMIC DNA]</scope>
    <source>
        <strain evidence="2">CBS 291.66</strain>
    </source>
</reference>
<evidence type="ECO:0000256" key="1">
    <source>
        <dbReference type="SAM" id="SignalP"/>
    </source>
</evidence>
<comment type="caution">
    <text evidence="2">The sequence shown here is derived from an EMBL/GenBank/DDBJ whole genome shotgun (WGS) entry which is preliminary data.</text>
</comment>
<dbReference type="EMBL" id="JARTCD010000044">
    <property type="protein sequence ID" value="KAJ8655947.1"/>
    <property type="molecule type" value="Genomic_DNA"/>
</dbReference>
<accession>A0AAD7UYS6</accession>
<dbReference type="AlphaFoldDB" id="A0AAD7UYS6"/>
<feature type="chain" id="PRO_5042111779" evidence="1">
    <location>
        <begin position="21"/>
        <end position="93"/>
    </location>
</feature>
<protein>
    <submittedName>
        <fullName evidence="2">Uncharacterized protein</fullName>
    </submittedName>
</protein>
<evidence type="ECO:0000313" key="3">
    <source>
        <dbReference type="Proteomes" id="UP001234581"/>
    </source>
</evidence>
<keyword evidence="3" id="KW-1185">Reference proteome</keyword>